<keyword evidence="1" id="KW-1133">Transmembrane helix</keyword>
<accession>A0A3S1BAC6</accession>
<dbReference type="EMBL" id="RQTK01000449">
    <property type="protein sequence ID" value="RUS79471.1"/>
    <property type="molecule type" value="Genomic_DNA"/>
</dbReference>
<evidence type="ECO:0000313" key="2">
    <source>
        <dbReference type="EMBL" id="RUS79471.1"/>
    </source>
</evidence>
<organism evidence="2 3">
    <name type="scientific">Elysia chlorotica</name>
    <name type="common">Eastern emerald elysia</name>
    <name type="synonym">Sea slug</name>
    <dbReference type="NCBI Taxonomy" id="188477"/>
    <lineage>
        <taxon>Eukaryota</taxon>
        <taxon>Metazoa</taxon>
        <taxon>Spiralia</taxon>
        <taxon>Lophotrochozoa</taxon>
        <taxon>Mollusca</taxon>
        <taxon>Gastropoda</taxon>
        <taxon>Heterobranchia</taxon>
        <taxon>Euthyneura</taxon>
        <taxon>Panpulmonata</taxon>
        <taxon>Sacoglossa</taxon>
        <taxon>Placobranchoidea</taxon>
        <taxon>Plakobranchidae</taxon>
        <taxon>Elysia</taxon>
    </lineage>
</organism>
<feature type="transmembrane region" description="Helical" evidence="1">
    <location>
        <begin position="12"/>
        <end position="33"/>
    </location>
</feature>
<keyword evidence="3" id="KW-1185">Reference proteome</keyword>
<name>A0A3S1BAC6_ELYCH</name>
<keyword evidence="1" id="KW-0812">Transmembrane</keyword>
<proteinExistence type="predicted"/>
<feature type="non-terminal residue" evidence="2">
    <location>
        <position position="1"/>
    </location>
</feature>
<dbReference type="Proteomes" id="UP000271974">
    <property type="component" value="Unassembled WGS sequence"/>
</dbReference>
<gene>
    <name evidence="2" type="ORF">EGW08_012775</name>
</gene>
<reference evidence="2 3" key="1">
    <citation type="submission" date="2019-01" db="EMBL/GenBank/DDBJ databases">
        <title>A draft genome assembly of the solar-powered sea slug Elysia chlorotica.</title>
        <authorList>
            <person name="Cai H."/>
            <person name="Li Q."/>
            <person name="Fang X."/>
            <person name="Li J."/>
            <person name="Curtis N.E."/>
            <person name="Altenburger A."/>
            <person name="Shibata T."/>
            <person name="Feng M."/>
            <person name="Maeda T."/>
            <person name="Schwartz J.A."/>
            <person name="Shigenobu S."/>
            <person name="Lundholm N."/>
            <person name="Nishiyama T."/>
            <person name="Yang H."/>
            <person name="Hasebe M."/>
            <person name="Li S."/>
            <person name="Pierce S.K."/>
            <person name="Wang J."/>
        </authorList>
    </citation>
    <scope>NUCLEOTIDE SEQUENCE [LARGE SCALE GENOMIC DNA]</scope>
    <source>
        <strain evidence="2">EC2010</strain>
        <tissue evidence="2">Whole organism of an adult</tissue>
    </source>
</reference>
<sequence>CLGNDRIQRINLWNRFLVIGLFSILTILLVTPVRNFVTSPVLPASWREVSTLRILGLFFVKEKFIPVGDGHFVSCEGLQSTMGTVDWSQIVAHLDSLPAYDVRYFDDVKTRLEKDVRTSSADKLHV</sequence>
<comment type="caution">
    <text evidence="2">The sequence shown here is derived from an EMBL/GenBank/DDBJ whole genome shotgun (WGS) entry which is preliminary data.</text>
</comment>
<protein>
    <submittedName>
        <fullName evidence="2">Uncharacterized protein</fullName>
    </submittedName>
</protein>
<dbReference type="AlphaFoldDB" id="A0A3S1BAC6"/>
<feature type="non-terminal residue" evidence="2">
    <location>
        <position position="126"/>
    </location>
</feature>
<evidence type="ECO:0000313" key="3">
    <source>
        <dbReference type="Proteomes" id="UP000271974"/>
    </source>
</evidence>
<evidence type="ECO:0000256" key="1">
    <source>
        <dbReference type="SAM" id="Phobius"/>
    </source>
</evidence>
<keyword evidence="1" id="KW-0472">Membrane</keyword>